<dbReference type="Proteomes" id="UP001596223">
    <property type="component" value="Unassembled WGS sequence"/>
</dbReference>
<protein>
    <submittedName>
        <fullName evidence="3">Serpin family protein</fullName>
    </submittedName>
</protein>
<evidence type="ECO:0000313" key="4">
    <source>
        <dbReference type="Proteomes" id="UP001596223"/>
    </source>
</evidence>
<dbReference type="SMART" id="SM00093">
    <property type="entry name" value="SERPIN"/>
    <property type="match status" value="1"/>
</dbReference>
<dbReference type="PANTHER" id="PTHR11461">
    <property type="entry name" value="SERINE PROTEASE INHIBITOR, SERPIN"/>
    <property type="match status" value="1"/>
</dbReference>
<feature type="domain" description="Serpin" evidence="2">
    <location>
        <begin position="13"/>
        <end position="375"/>
    </location>
</feature>
<dbReference type="Gene3D" id="3.30.497.10">
    <property type="entry name" value="Antithrombin, subunit I, domain 2"/>
    <property type="match status" value="2"/>
</dbReference>
<dbReference type="InterPro" id="IPR000215">
    <property type="entry name" value="Serpin_fam"/>
</dbReference>
<comment type="caution">
    <text evidence="3">The sequence shown here is derived from an EMBL/GenBank/DDBJ whole genome shotgun (WGS) entry which is preliminary data.</text>
</comment>
<dbReference type="InterPro" id="IPR036186">
    <property type="entry name" value="Serpin_sf"/>
</dbReference>
<sequence>MGSSSVSPVRASNALTGRWCASFGDSDAVVSGAGLWPLLAVLAGAASGQARAELAEAIGIPAEDAHAAGLELLAALDASKEVSTALGVWVRADLTLRAEWVRSMPAGTVGVLAATAELDAWARARTGGLIEKFPVSVRPETLLVLATALTARTRWAEEFRPVRYAPETGPWQGHQGPGLLRSSYPDGSVSVLDGAVTRVIVRGTGELDVHLLIGANPRDAVATGLAALDGTVEVATELPIGTTAPCLSVSREETYGGGDSVVLELPPFELENRHDLVERAALFGLTTAMDRPGSHFDGFAEDPLALGAAAQNVMARFDAAGFEAAAVTAVAMRAGGVPQLTWSTITAVTIDRPFGFLAVDRRSGLVLVAGQVTKPPLTWDPEPENPWSEAILEPPW</sequence>
<evidence type="ECO:0000313" key="3">
    <source>
        <dbReference type="EMBL" id="MFC6012427.1"/>
    </source>
</evidence>
<keyword evidence="4" id="KW-1185">Reference proteome</keyword>
<proteinExistence type="inferred from homology"/>
<dbReference type="EMBL" id="JBHSQN010000010">
    <property type="protein sequence ID" value="MFC6012427.1"/>
    <property type="molecule type" value="Genomic_DNA"/>
</dbReference>
<gene>
    <name evidence="3" type="ORF">ACFP3H_15305</name>
</gene>
<evidence type="ECO:0000256" key="1">
    <source>
        <dbReference type="RuleBase" id="RU000411"/>
    </source>
</evidence>
<dbReference type="Pfam" id="PF00079">
    <property type="entry name" value="Serpin"/>
    <property type="match status" value="2"/>
</dbReference>
<organism evidence="3 4">
    <name type="scientific">Nocardia lasii</name>
    <dbReference type="NCBI Taxonomy" id="1616107"/>
    <lineage>
        <taxon>Bacteria</taxon>
        <taxon>Bacillati</taxon>
        <taxon>Actinomycetota</taxon>
        <taxon>Actinomycetes</taxon>
        <taxon>Mycobacteriales</taxon>
        <taxon>Nocardiaceae</taxon>
        <taxon>Nocardia</taxon>
    </lineage>
</organism>
<dbReference type="RefSeq" id="WP_378605960.1">
    <property type="nucleotide sequence ID" value="NZ_JBHSQN010000010.1"/>
</dbReference>
<name>A0ABW1JU44_9NOCA</name>
<dbReference type="InterPro" id="IPR042178">
    <property type="entry name" value="Serpin_sf_1"/>
</dbReference>
<dbReference type="PANTHER" id="PTHR11461:SF211">
    <property type="entry name" value="GH10112P-RELATED"/>
    <property type="match status" value="1"/>
</dbReference>
<dbReference type="InterPro" id="IPR023796">
    <property type="entry name" value="Serpin_dom"/>
</dbReference>
<accession>A0ABW1JU44</accession>
<evidence type="ECO:0000259" key="2">
    <source>
        <dbReference type="SMART" id="SM00093"/>
    </source>
</evidence>
<dbReference type="SUPFAM" id="SSF56574">
    <property type="entry name" value="Serpins"/>
    <property type="match status" value="2"/>
</dbReference>
<reference evidence="4" key="1">
    <citation type="journal article" date="2019" name="Int. J. Syst. Evol. Microbiol.">
        <title>The Global Catalogue of Microorganisms (GCM) 10K type strain sequencing project: providing services to taxonomists for standard genome sequencing and annotation.</title>
        <authorList>
            <consortium name="The Broad Institute Genomics Platform"/>
            <consortium name="The Broad Institute Genome Sequencing Center for Infectious Disease"/>
            <person name="Wu L."/>
            <person name="Ma J."/>
        </authorList>
    </citation>
    <scope>NUCLEOTIDE SEQUENCE [LARGE SCALE GENOMIC DNA]</scope>
    <source>
        <strain evidence="4">CCUG 36956</strain>
    </source>
</reference>
<comment type="similarity">
    <text evidence="1">Belongs to the serpin family.</text>
</comment>